<dbReference type="GO" id="GO:0016746">
    <property type="term" value="F:acyltransferase activity"/>
    <property type="evidence" value="ECO:0007669"/>
    <property type="project" value="UniProtKB-KW"/>
</dbReference>
<name>A0A7W7N0G8_9ACTN</name>
<reference evidence="3 4" key="1">
    <citation type="submission" date="2020-08" db="EMBL/GenBank/DDBJ databases">
        <title>Sequencing the genomes of 1000 actinobacteria strains.</title>
        <authorList>
            <person name="Klenk H.-P."/>
        </authorList>
    </citation>
    <scope>NUCLEOTIDE SEQUENCE [LARGE SCALE GENOMIC DNA]</scope>
    <source>
        <strain evidence="3 4">DSM 44772</strain>
    </source>
</reference>
<protein>
    <submittedName>
        <fullName evidence="3">Pyruvate/2-oxoglutarate dehydrogenase complex dihydrolipoamide acyltransferase (E2) component</fullName>
    </submittedName>
</protein>
<dbReference type="EMBL" id="JACHMV010000001">
    <property type="protein sequence ID" value="MBB4777996.1"/>
    <property type="molecule type" value="Genomic_DNA"/>
</dbReference>
<gene>
    <name evidence="3" type="ORF">F4557_006414</name>
</gene>
<proteinExistence type="predicted"/>
<evidence type="ECO:0000313" key="3">
    <source>
        <dbReference type="EMBL" id="MBB4777996.1"/>
    </source>
</evidence>
<feature type="signal peptide" evidence="2">
    <location>
        <begin position="1"/>
        <end position="29"/>
    </location>
</feature>
<comment type="caution">
    <text evidence="3">The sequence shown here is derived from an EMBL/GenBank/DDBJ whole genome shotgun (WGS) entry which is preliminary data.</text>
</comment>
<organism evidence="3 4">
    <name type="scientific">Actinomadura livida</name>
    <dbReference type="NCBI Taxonomy" id="79909"/>
    <lineage>
        <taxon>Bacteria</taxon>
        <taxon>Bacillati</taxon>
        <taxon>Actinomycetota</taxon>
        <taxon>Actinomycetes</taxon>
        <taxon>Streptosporangiales</taxon>
        <taxon>Thermomonosporaceae</taxon>
        <taxon>Actinomadura</taxon>
    </lineage>
</organism>
<dbReference type="AlphaFoldDB" id="A0A7W7N0G8"/>
<keyword evidence="2" id="KW-0732">Signal</keyword>
<sequence>MSTRMLTMLTAAAALAVAGGVTAAGVALAAPPPEPALSGSPAAPSAAPAQSAADAAADSAAQSAAQSAAEAAAAANAAAPSVSPKATSRKEAASPAECRDADCYIEIKDGMEIPLDGKHGVRRLRIKVEGTEVTFIARTGTAKAVAVTDASIPFSYTHINGITLRPTVAEDGRLMLTISHD</sequence>
<feature type="chain" id="PRO_5030859893" evidence="2">
    <location>
        <begin position="30"/>
        <end position="181"/>
    </location>
</feature>
<dbReference type="RefSeq" id="WP_184888815.1">
    <property type="nucleotide sequence ID" value="NZ_BAAAHD010000022.1"/>
</dbReference>
<evidence type="ECO:0000256" key="2">
    <source>
        <dbReference type="SAM" id="SignalP"/>
    </source>
</evidence>
<feature type="region of interest" description="Disordered" evidence="1">
    <location>
        <begin position="29"/>
        <end position="61"/>
    </location>
</feature>
<keyword evidence="3" id="KW-0670">Pyruvate</keyword>
<dbReference type="Proteomes" id="UP000549343">
    <property type="component" value="Unassembled WGS sequence"/>
</dbReference>
<feature type="compositionally biased region" description="Low complexity" evidence="1">
    <location>
        <begin position="36"/>
        <end position="61"/>
    </location>
</feature>
<keyword evidence="3" id="KW-0808">Transferase</keyword>
<evidence type="ECO:0000256" key="1">
    <source>
        <dbReference type="SAM" id="MobiDB-lite"/>
    </source>
</evidence>
<evidence type="ECO:0000313" key="4">
    <source>
        <dbReference type="Proteomes" id="UP000549343"/>
    </source>
</evidence>
<keyword evidence="3" id="KW-0012">Acyltransferase</keyword>
<accession>A0A7W7N0G8</accession>